<evidence type="ECO:0000313" key="1">
    <source>
        <dbReference type="EMBL" id="GMS84310.1"/>
    </source>
</evidence>
<dbReference type="EMBL" id="BTSX01000002">
    <property type="protein sequence ID" value="GMS84310.1"/>
    <property type="molecule type" value="Genomic_DNA"/>
</dbReference>
<keyword evidence="2" id="KW-1185">Reference proteome</keyword>
<gene>
    <name evidence="1" type="ORF">PENTCL1PPCAC_6485</name>
</gene>
<organism evidence="1 2">
    <name type="scientific">Pristionchus entomophagus</name>
    <dbReference type="NCBI Taxonomy" id="358040"/>
    <lineage>
        <taxon>Eukaryota</taxon>
        <taxon>Metazoa</taxon>
        <taxon>Ecdysozoa</taxon>
        <taxon>Nematoda</taxon>
        <taxon>Chromadorea</taxon>
        <taxon>Rhabditida</taxon>
        <taxon>Rhabditina</taxon>
        <taxon>Diplogasteromorpha</taxon>
        <taxon>Diplogasteroidea</taxon>
        <taxon>Neodiplogasteridae</taxon>
        <taxon>Pristionchus</taxon>
    </lineage>
</organism>
<dbReference type="PANTHER" id="PTHR14553">
    <property type="entry name" value="UNCHARACTERIZED PROTEIN C1ORF50"/>
    <property type="match status" value="1"/>
</dbReference>
<sequence>RMERQLAVPLPTGTEHVLLVSGRSDGDSIGSRDNERISSDELVALAQQLKGARELVRGRALDRMHDIAKQMEHLQKMARKVLEDANRDEQLHKIACNLNKIVGKVYHVYDRDGTQYMSLLSPEEWGKPEKEQEYRGSYRLEADRSWTPLEEVREKEEKRARFEKYLLATEGNLKITYN</sequence>
<dbReference type="Pfam" id="PF10504">
    <property type="entry name" value="DUF2452"/>
    <property type="match status" value="1"/>
</dbReference>
<reference evidence="1" key="1">
    <citation type="submission" date="2023-10" db="EMBL/GenBank/DDBJ databases">
        <title>Genome assembly of Pristionchus species.</title>
        <authorList>
            <person name="Yoshida K."/>
            <person name="Sommer R.J."/>
        </authorList>
    </citation>
    <scope>NUCLEOTIDE SEQUENCE</scope>
    <source>
        <strain evidence="1">RS0144</strain>
    </source>
</reference>
<comment type="caution">
    <text evidence="1">The sequence shown here is derived from an EMBL/GenBank/DDBJ whole genome shotgun (WGS) entry which is preliminary data.</text>
</comment>
<protein>
    <submittedName>
        <fullName evidence="1">Uncharacterized protein</fullName>
    </submittedName>
</protein>
<dbReference type="AlphaFoldDB" id="A0AAV5SP09"/>
<evidence type="ECO:0000313" key="2">
    <source>
        <dbReference type="Proteomes" id="UP001432027"/>
    </source>
</evidence>
<feature type="non-terminal residue" evidence="1">
    <location>
        <position position="1"/>
    </location>
</feature>
<dbReference type="Proteomes" id="UP001432027">
    <property type="component" value="Unassembled WGS sequence"/>
</dbReference>
<accession>A0AAV5SP09</accession>
<dbReference type="InterPro" id="IPR019534">
    <property type="entry name" value="DUF2452"/>
</dbReference>
<dbReference type="PANTHER" id="PTHR14553:SF1">
    <property type="entry name" value="SIMILAR TO CHROMOSOME 1 OPEN READING FRAME 50"/>
    <property type="match status" value="1"/>
</dbReference>
<proteinExistence type="predicted"/>
<name>A0AAV5SP09_9BILA</name>